<dbReference type="EMBL" id="VSSQ01000012">
    <property type="protein sequence ID" value="MPL60529.1"/>
    <property type="molecule type" value="Genomic_DNA"/>
</dbReference>
<feature type="transmembrane region" description="Helical" evidence="6">
    <location>
        <begin position="196"/>
        <end position="214"/>
    </location>
</feature>
<feature type="transmembrane region" description="Helical" evidence="6">
    <location>
        <begin position="47"/>
        <end position="73"/>
    </location>
</feature>
<evidence type="ECO:0000313" key="8">
    <source>
        <dbReference type="EMBL" id="MPL60529.1"/>
    </source>
</evidence>
<dbReference type="InterPro" id="IPR015414">
    <property type="entry name" value="TMEM64"/>
</dbReference>
<dbReference type="Pfam" id="PF09335">
    <property type="entry name" value="VTT_dom"/>
    <property type="match status" value="1"/>
</dbReference>
<dbReference type="GO" id="GO:0005886">
    <property type="term" value="C:plasma membrane"/>
    <property type="evidence" value="ECO:0007669"/>
    <property type="project" value="UniProtKB-SubCell"/>
</dbReference>
<accession>A0A644T166</accession>
<feature type="transmembrane region" description="Helical" evidence="6">
    <location>
        <begin position="6"/>
        <end position="26"/>
    </location>
</feature>
<proteinExistence type="predicted"/>
<gene>
    <name evidence="8" type="ORF">SDC9_06090</name>
</gene>
<protein>
    <recommendedName>
        <fullName evidence="7">VTT domain-containing protein</fullName>
    </recommendedName>
</protein>
<name>A0A644T166_9ZZZZ</name>
<evidence type="ECO:0000256" key="6">
    <source>
        <dbReference type="SAM" id="Phobius"/>
    </source>
</evidence>
<dbReference type="AlphaFoldDB" id="A0A644T166"/>
<feature type="transmembrane region" description="Helical" evidence="6">
    <location>
        <begin position="79"/>
        <end position="104"/>
    </location>
</feature>
<feature type="transmembrane region" description="Helical" evidence="6">
    <location>
        <begin position="166"/>
        <end position="184"/>
    </location>
</feature>
<sequence length="226" mass="25853">MNKLLSWLFIMIFLAMLYIWQPDFFYQVYAIIKHGDIAALAEYLRSFGHWTIVAIIALFVIMTFTIVFPFMILSGATGIIYGLFWGTIISWVGEVVGAVVMYIFARYFFRSAIEGWIIKSPYLKQVDDYSAANGFKLLLFARLLPLAPSGIITAVAAISRMSFRNFFWATFLGKLPPVIIKVMLGHDIVFANENMTRLIAIILLVILVYVGLWWHKRAKKKCGELD</sequence>
<comment type="caution">
    <text evidence="8">The sequence shown here is derived from an EMBL/GenBank/DDBJ whole genome shotgun (WGS) entry which is preliminary data.</text>
</comment>
<keyword evidence="2" id="KW-1003">Cell membrane</keyword>
<comment type="subcellular location">
    <subcellularLocation>
        <location evidence="1">Cell membrane</location>
        <topology evidence="1">Multi-pass membrane protein</topology>
    </subcellularLocation>
</comment>
<evidence type="ECO:0000256" key="4">
    <source>
        <dbReference type="ARBA" id="ARBA00022989"/>
    </source>
</evidence>
<evidence type="ECO:0000259" key="7">
    <source>
        <dbReference type="Pfam" id="PF09335"/>
    </source>
</evidence>
<evidence type="ECO:0000256" key="5">
    <source>
        <dbReference type="ARBA" id="ARBA00023136"/>
    </source>
</evidence>
<feature type="domain" description="VTT" evidence="7">
    <location>
        <begin position="68"/>
        <end position="186"/>
    </location>
</feature>
<dbReference type="PANTHER" id="PTHR12677:SF59">
    <property type="entry name" value="GOLGI APPARATUS MEMBRANE PROTEIN TVP38-RELATED"/>
    <property type="match status" value="1"/>
</dbReference>
<evidence type="ECO:0000256" key="2">
    <source>
        <dbReference type="ARBA" id="ARBA00022475"/>
    </source>
</evidence>
<organism evidence="8">
    <name type="scientific">bioreactor metagenome</name>
    <dbReference type="NCBI Taxonomy" id="1076179"/>
    <lineage>
        <taxon>unclassified sequences</taxon>
        <taxon>metagenomes</taxon>
        <taxon>ecological metagenomes</taxon>
    </lineage>
</organism>
<evidence type="ECO:0000256" key="1">
    <source>
        <dbReference type="ARBA" id="ARBA00004651"/>
    </source>
</evidence>
<evidence type="ECO:0000256" key="3">
    <source>
        <dbReference type="ARBA" id="ARBA00022692"/>
    </source>
</evidence>
<dbReference type="InterPro" id="IPR032816">
    <property type="entry name" value="VTT_dom"/>
</dbReference>
<keyword evidence="5 6" id="KW-0472">Membrane</keyword>
<dbReference type="PANTHER" id="PTHR12677">
    <property type="entry name" value="GOLGI APPARATUS MEMBRANE PROTEIN TVP38-RELATED"/>
    <property type="match status" value="1"/>
</dbReference>
<keyword evidence="3 6" id="KW-0812">Transmembrane</keyword>
<keyword evidence="4 6" id="KW-1133">Transmembrane helix</keyword>
<reference evidence="8" key="1">
    <citation type="submission" date="2019-08" db="EMBL/GenBank/DDBJ databases">
        <authorList>
            <person name="Kucharzyk K."/>
            <person name="Murdoch R.W."/>
            <person name="Higgins S."/>
            <person name="Loffler F."/>
        </authorList>
    </citation>
    <scope>NUCLEOTIDE SEQUENCE</scope>
</reference>